<name>A0A7I7UBG6_MYCPF</name>
<dbReference type="Proteomes" id="UP000466554">
    <property type="component" value="Chromosome"/>
</dbReference>
<sequence>MMHPLILDLAADGVPVTVTSQGLGFSTQAFYKWHKAPVSQRDWDDAHLINAARGIHADDPAATGSLPTNFPGADHRRREPCRTAVPQEWIWPIFAGRRGLNRRSGPPVHDDLVKRRFSA</sequence>
<dbReference type="AlphaFoldDB" id="A0A7I7UBG6"/>
<feature type="region of interest" description="Disordered" evidence="1">
    <location>
        <begin position="57"/>
        <end position="78"/>
    </location>
</feature>
<accession>A0A7I7UBG6</accession>
<dbReference type="EMBL" id="AP022598">
    <property type="protein sequence ID" value="BBY78774.1"/>
    <property type="molecule type" value="Genomic_DNA"/>
</dbReference>
<evidence type="ECO:0000313" key="3">
    <source>
        <dbReference type="Proteomes" id="UP000466554"/>
    </source>
</evidence>
<organism evidence="2 3">
    <name type="scientific">Mycolicibacterium parafortuitum</name>
    <name type="common">Mycobacterium parafortuitum</name>
    <dbReference type="NCBI Taxonomy" id="39692"/>
    <lineage>
        <taxon>Bacteria</taxon>
        <taxon>Bacillati</taxon>
        <taxon>Actinomycetota</taxon>
        <taxon>Actinomycetes</taxon>
        <taxon>Mycobacteriales</taxon>
        <taxon>Mycobacteriaceae</taxon>
        <taxon>Mycolicibacterium</taxon>
    </lineage>
</organism>
<evidence type="ECO:0000313" key="2">
    <source>
        <dbReference type="EMBL" id="BBY78774.1"/>
    </source>
</evidence>
<gene>
    <name evidence="2" type="ORF">MPRF_56730</name>
</gene>
<reference evidence="2 3" key="1">
    <citation type="journal article" date="2019" name="Emerg. Microbes Infect.">
        <title>Comprehensive subspecies identification of 175 nontuberculous mycobacteria species based on 7547 genomic profiles.</title>
        <authorList>
            <person name="Matsumoto Y."/>
            <person name="Kinjo T."/>
            <person name="Motooka D."/>
            <person name="Nabeya D."/>
            <person name="Jung N."/>
            <person name="Uechi K."/>
            <person name="Horii T."/>
            <person name="Iida T."/>
            <person name="Fujita J."/>
            <person name="Nakamura S."/>
        </authorList>
    </citation>
    <scope>NUCLEOTIDE SEQUENCE [LARGE SCALE GENOMIC DNA]</scope>
    <source>
        <strain evidence="2 3">JCM 6367</strain>
    </source>
</reference>
<protein>
    <submittedName>
        <fullName evidence="2">Uncharacterized protein</fullName>
    </submittedName>
</protein>
<proteinExistence type="predicted"/>
<evidence type="ECO:0000256" key="1">
    <source>
        <dbReference type="SAM" id="MobiDB-lite"/>
    </source>
</evidence>